<organism evidence="1 2">
    <name type="scientific">Dioscorea alata</name>
    <name type="common">Purple yam</name>
    <dbReference type="NCBI Taxonomy" id="55571"/>
    <lineage>
        <taxon>Eukaryota</taxon>
        <taxon>Viridiplantae</taxon>
        <taxon>Streptophyta</taxon>
        <taxon>Embryophyta</taxon>
        <taxon>Tracheophyta</taxon>
        <taxon>Spermatophyta</taxon>
        <taxon>Magnoliopsida</taxon>
        <taxon>Liliopsida</taxon>
        <taxon>Dioscoreales</taxon>
        <taxon>Dioscoreaceae</taxon>
        <taxon>Dioscorea</taxon>
    </lineage>
</organism>
<evidence type="ECO:0000313" key="1">
    <source>
        <dbReference type="EMBL" id="KAH7654078.1"/>
    </source>
</evidence>
<evidence type="ECO:0000313" key="2">
    <source>
        <dbReference type="Proteomes" id="UP000827976"/>
    </source>
</evidence>
<protein>
    <submittedName>
        <fullName evidence="1">WRKY domain-containing protein</fullName>
    </submittedName>
</protein>
<gene>
    <name evidence="1" type="ORF">IHE45_19G121200</name>
</gene>
<sequence length="279" mass="31417">MRSLEKENSVMEELIKGEEKVNMLVSYLADEKAKELLREVRSSIMKAISVFNDSGEVSEVCQESDRRSESSGRKRKGVTMKEGKGGSRRRMSSFPSRKAVVKTAEDGFSWRKYGQKEIFGSSSPRSYFRCTHKHDRNCQATRQVQKSEEDPSMFVITYMGEHTCKDPINASQFLASGPHHASSRLISFASGNNGENIELPFGTFSSLKQENDEEVLSNMTSGSPPPPEFTTFEQMLPEMTPEETSGFDCSNSDCLDMGMMIQDFLDIDDIFNQEAIFPN</sequence>
<dbReference type="Proteomes" id="UP000827976">
    <property type="component" value="Chromosome 19"/>
</dbReference>
<keyword evidence="2" id="KW-1185">Reference proteome</keyword>
<dbReference type="EMBL" id="CM037029">
    <property type="protein sequence ID" value="KAH7654078.1"/>
    <property type="molecule type" value="Genomic_DNA"/>
</dbReference>
<name>A0ACB7U1J5_DIOAL</name>
<reference evidence="2" key="1">
    <citation type="journal article" date="2022" name="Nat. Commun.">
        <title>Chromosome evolution and the genetic basis of agronomically important traits in greater yam.</title>
        <authorList>
            <person name="Bredeson J.V."/>
            <person name="Lyons J.B."/>
            <person name="Oniyinde I.O."/>
            <person name="Okereke N.R."/>
            <person name="Kolade O."/>
            <person name="Nnabue I."/>
            <person name="Nwadili C.O."/>
            <person name="Hribova E."/>
            <person name="Parker M."/>
            <person name="Nwogha J."/>
            <person name="Shu S."/>
            <person name="Carlson J."/>
            <person name="Kariba R."/>
            <person name="Muthemba S."/>
            <person name="Knop K."/>
            <person name="Barton G.J."/>
            <person name="Sherwood A.V."/>
            <person name="Lopez-Montes A."/>
            <person name="Asiedu R."/>
            <person name="Jamnadass R."/>
            <person name="Muchugi A."/>
            <person name="Goodstein D."/>
            <person name="Egesi C.N."/>
            <person name="Featherston J."/>
            <person name="Asfaw A."/>
            <person name="Simpson G.G."/>
            <person name="Dolezel J."/>
            <person name="Hendre P.S."/>
            <person name="Van Deynze A."/>
            <person name="Kumar P.L."/>
            <person name="Obidiegwu J.E."/>
            <person name="Bhattacharjee R."/>
            <person name="Rokhsar D.S."/>
        </authorList>
    </citation>
    <scope>NUCLEOTIDE SEQUENCE [LARGE SCALE GENOMIC DNA]</scope>
    <source>
        <strain evidence="2">cv. TDa95/00328</strain>
    </source>
</reference>
<proteinExistence type="predicted"/>
<comment type="caution">
    <text evidence="1">The sequence shown here is derived from an EMBL/GenBank/DDBJ whole genome shotgun (WGS) entry which is preliminary data.</text>
</comment>
<accession>A0ACB7U1J5</accession>